<dbReference type="Proteomes" id="UP000824072">
    <property type="component" value="Unassembled WGS sequence"/>
</dbReference>
<comment type="caution">
    <text evidence="3">The sequence shown here is derived from an EMBL/GenBank/DDBJ whole genome shotgun (WGS) entry which is preliminary data.</text>
</comment>
<protein>
    <recommendedName>
        <fullName evidence="2">SCP domain-containing protein</fullName>
    </recommendedName>
</protein>
<evidence type="ECO:0000313" key="3">
    <source>
        <dbReference type="EMBL" id="HIU33088.1"/>
    </source>
</evidence>
<name>A0A9D1LA74_9FIRM</name>
<organism evidence="3 4">
    <name type="scientific">Candidatus Pullichristensenella excrementigallinarum</name>
    <dbReference type="NCBI Taxonomy" id="2840907"/>
    <lineage>
        <taxon>Bacteria</taxon>
        <taxon>Bacillati</taxon>
        <taxon>Bacillota</taxon>
        <taxon>Clostridia</taxon>
        <taxon>Candidatus Pullichristensenella</taxon>
    </lineage>
</organism>
<feature type="region of interest" description="Disordered" evidence="1">
    <location>
        <begin position="220"/>
        <end position="240"/>
    </location>
</feature>
<feature type="compositionally biased region" description="Polar residues" evidence="1">
    <location>
        <begin position="137"/>
        <end position="150"/>
    </location>
</feature>
<feature type="compositionally biased region" description="Low complexity" evidence="1">
    <location>
        <begin position="114"/>
        <end position="132"/>
    </location>
</feature>
<accession>A0A9D1LA74</accession>
<evidence type="ECO:0000313" key="4">
    <source>
        <dbReference type="Proteomes" id="UP000824072"/>
    </source>
</evidence>
<dbReference type="CDD" id="cd05379">
    <property type="entry name" value="CAP_bacterial"/>
    <property type="match status" value="1"/>
</dbReference>
<dbReference type="Gene3D" id="3.40.33.10">
    <property type="entry name" value="CAP"/>
    <property type="match status" value="1"/>
</dbReference>
<dbReference type="EMBL" id="DVMU01000018">
    <property type="protein sequence ID" value="HIU33088.1"/>
    <property type="molecule type" value="Genomic_DNA"/>
</dbReference>
<dbReference type="SUPFAM" id="SSF55797">
    <property type="entry name" value="PR-1-like"/>
    <property type="match status" value="1"/>
</dbReference>
<feature type="region of interest" description="Disordered" evidence="1">
    <location>
        <begin position="90"/>
        <end position="172"/>
    </location>
</feature>
<proteinExistence type="predicted"/>
<dbReference type="AlphaFoldDB" id="A0A9D1LA74"/>
<feature type="compositionally biased region" description="Low complexity" evidence="1">
    <location>
        <begin position="226"/>
        <end position="236"/>
    </location>
</feature>
<dbReference type="Pfam" id="PF00188">
    <property type="entry name" value="CAP"/>
    <property type="match status" value="1"/>
</dbReference>
<dbReference type="InterPro" id="IPR035940">
    <property type="entry name" value="CAP_sf"/>
</dbReference>
<dbReference type="PANTHER" id="PTHR31157">
    <property type="entry name" value="SCP DOMAIN-CONTAINING PROTEIN"/>
    <property type="match status" value="1"/>
</dbReference>
<feature type="compositionally biased region" description="Polar residues" evidence="1">
    <location>
        <begin position="162"/>
        <end position="172"/>
    </location>
</feature>
<reference evidence="3" key="2">
    <citation type="journal article" date="2021" name="PeerJ">
        <title>Extensive microbial diversity within the chicken gut microbiome revealed by metagenomics and culture.</title>
        <authorList>
            <person name="Gilroy R."/>
            <person name="Ravi A."/>
            <person name="Getino M."/>
            <person name="Pursley I."/>
            <person name="Horton D.L."/>
            <person name="Alikhan N.F."/>
            <person name="Baker D."/>
            <person name="Gharbi K."/>
            <person name="Hall N."/>
            <person name="Watson M."/>
            <person name="Adriaenssens E.M."/>
            <person name="Foster-Nyarko E."/>
            <person name="Jarju S."/>
            <person name="Secka A."/>
            <person name="Antonio M."/>
            <person name="Oren A."/>
            <person name="Chaudhuri R.R."/>
            <person name="La Ragione R."/>
            <person name="Hildebrand F."/>
            <person name="Pallen M.J."/>
        </authorList>
    </citation>
    <scope>NUCLEOTIDE SEQUENCE</scope>
    <source>
        <strain evidence="3">ChiHcec3-11533</strain>
    </source>
</reference>
<feature type="domain" description="SCP" evidence="2">
    <location>
        <begin position="184"/>
        <end position="289"/>
    </location>
</feature>
<dbReference type="InterPro" id="IPR014044">
    <property type="entry name" value="CAP_dom"/>
</dbReference>
<gene>
    <name evidence="3" type="ORF">IAB02_00865</name>
</gene>
<evidence type="ECO:0000256" key="1">
    <source>
        <dbReference type="SAM" id="MobiDB-lite"/>
    </source>
</evidence>
<evidence type="ECO:0000259" key="2">
    <source>
        <dbReference type="Pfam" id="PF00188"/>
    </source>
</evidence>
<reference evidence="3" key="1">
    <citation type="submission" date="2020-10" db="EMBL/GenBank/DDBJ databases">
        <authorList>
            <person name="Gilroy R."/>
        </authorList>
    </citation>
    <scope>NUCLEOTIDE SEQUENCE</scope>
    <source>
        <strain evidence="3">ChiHcec3-11533</strain>
    </source>
</reference>
<dbReference type="PANTHER" id="PTHR31157:SF1">
    <property type="entry name" value="SCP DOMAIN-CONTAINING PROTEIN"/>
    <property type="match status" value="1"/>
</dbReference>
<sequence>MLLGMAQAQGTLTAELEEGGMQVCWSGCTGDATLTVYRDGWPILVESVGAGEGQYWVSAGYIDRPGTYSVRLSAGNCCLTATALGAIDADTGEPSPVPTQAPVWTASPDPTQEPVQTASPTPTQPPARTALPEPTQEPAQTSAPQQTPSPTRAPEPDPTLLPTAQPTQSTGNTLSALASAVIAQTNEERTSRGLNALTVDAELNRAAAVRAREIVESFSHTRPDGSSWSTVSSSASGENIAKGHSTANRVMAAWMSSEGHRANILREGYTRIGVCAYEVGNVVYWVQLFGR</sequence>